<evidence type="ECO:0000259" key="1">
    <source>
        <dbReference type="Pfam" id="PF09607"/>
    </source>
</evidence>
<name>A0A085NQU7_9BILA</name>
<dbReference type="EMBL" id="KL367480">
    <property type="protein sequence ID" value="KFD71843.1"/>
    <property type="molecule type" value="Genomic_DNA"/>
</dbReference>
<protein>
    <recommendedName>
        <fullName evidence="1">Brinker DNA-binding domain-containing protein</fullName>
    </recommendedName>
</protein>
<accession>A0A085NQU7</accession>
<sequence length="81" mass="9111">MTEKRTYDAGFKLMVTDMAKKTNNCAAARKYGVTEKMATDWREKEDALKTIGTDTLASDPLTQCPGDLLTHWHSPSDPEIY</sequence>
<proteinExistence type="predicted"/>
<feature type="domain" description="Brinker DNA-binding" evidence="1">
    <location>
        <begin position="4"/>
        <end position="49"/>
    </location>
</feature>
<dbReference type="Proteomes" id="UP000030758">
    <property type="component" value="Unassembled WGS sequence"/>
</dbReference>
<reference evidence="2" key="1">
    <citation type="journal article" date="2014" name="Nat. Genet.">
        <title>Genome and transcriptome of the porcine whipworm Trichuris suis.</title>
        <authorList>
            <person name="Jex A.R."/>
            <person name="Nejsum P."/>
            <person name="Schwarz E.M."/>
            <person name="Hu L."/>
            <person name="Young N.D."/>
            <person name="Hall R.S."/>
            <person name="Korhonen P.K."/>
            <person name="Liao S."/>
            <person name="Thamsborg S."/>
            <person name="Xia J."/>
            <person name="Xu P."/>
            <person name="Wang S."/>
            <person name="Scheerlinck J.P."/>
            <person name="Hofmann A."/>
            <person name="Sternberg P.W."/>
            <person name="Wang J."/>
            <person name="Gasser R.B."/>
        </authorList>
    </citation>
    <scope>NUCLEOTIDE SEQUENCE [LARGE SCALE GENOMIC DNA]</scope>
    <source>
        <strain evidence="2">DCEP-RM93F</strain>
    </source>
</reference>
<evidence type="ECO:0000313" key="2">
    <source>
        <dbReference type="EMBL" id="KFD71843.1"/>
    </source>
</evidence>
<organism evidence="2">
    <name type="scientific">Trichuris suis</name>
    <name type="common">pig whipworm</name>
    <dbReference type="NCBI Taxonomy" id="68888"/>
    <lineage>
        <taxon>Eukaryota</taxon>
        <taxon>Metazoa</taxon>
        <taxon>Ecdysozoa</taxon>
        <taxon>Nematoda</taxon>
        <taxon>Enoplea</taxon>
        <taxon>Dorylaimia</taxon>
        <taxon>Trichinellida</taxon>
        <taxon>Trichuridae</taxon>
        <taxon>Trichuris</taxon>
    </lineage>
</organism>
<dbReference type="InterPro" id="IPR018586">
    <property type="entry name" value="Brinker_DNA-bd"/>
</dbReference>
<dbReference type="Gene3D" id="1.10.10.60">
    <property type="entry name" value="Homeodomain-like"/>
    <property type="match status" value="1"/>
</dbReference>
<dbReference type="AlphaFoldDB" id="A0A085NQU7"/>
<dbReference type="Pfam" id="PF09607">
    <property type="entry name" value="BrkDBD"/>
    <property type="match status" value="1"/>
</dbReference>
<gene>
    <name evidence="2" type="ORF">M514_15953</name>
</gene>